<keyword evidence="2" id="KW-1185">Reference proteome</keyword>
<dbReference type="Proteomes" id="UP001599542">
    <property type="component" value="Unassembled WGS sequence"/>
</dbReference>
<proteinExistence type="predicted"/>
<evidence type="ECO:0000313" key="2">
    <source>
        <dbReference type="Proteomes" id="UP001599542"/>
    </source>
</evidence>
<dbReference type="RefSeq" id="WP_380328000.1">
    <property type="nucleotide sequence ID" value="NZ_JBHYPW010000044.1"/>
</dbReference>
<comment type="caution">
    <text evidence="1">The sequence shown here is derived from an EMBL/GenBank/DDBJ whole genome shotgun (WGS) entry which is preliminary data.</text>
</comment>
<dbReference type="EMBL" id="JBHYPX010000122">
    <property type="protein sequence ID" value="MFE1357078.1"/>
    <property type="molecule type" value="Genomic_DNA"/>
</dbReference>
<evidence type="ECO:0000313" key="1">
    <source>
        <dbReference type="EMBL" id="MFE1357078.1"/>
    </source>
</evidence>
<accession>A0ABW6GXC3</accession>
<gene>
    <name evidence="1" type="ORF">ACFW6T_34455</name>
</gene>
<protein>
    <submittedName>
        <fullName evidence="1">Uncharacterized protein</fullName>
    </submittedName>
</protein>
<organism evidence="1 2">
    <name type="scientific">Kitasatospora phosalacinea</name>
    <dbReference type="NCBI Taxonomy" id="2065"/>
    <lineage>
        <taxon>Bacteria</taxon>
        <taxon>Bacillati</taxon>
        <taxon>Actinomycetota</taxon>
        <taxon>Actinomycetes</taxon>
        <taxon>Kitasatosporales</taxon>
        <taxon>Streptomycetaceae</taxon>
        <taxon>Kitasatospora</taxon>
    </lineage>
</organism>
<name>A0ABW6GXC3_9ACTN</name>
<sequence>MKLVDRANALSSKLSSAWWVRQLTPARSSRSAEVVRSKSAAGSALS</sequence>
<reference evidence="1 2" key="1">
    <citation type="submission" date="2024-09" db="EMBL/GenBank/DDBJ databases">
        <title>The Natural Products Discovery Center: Release of the First 8490 Sequenced Strains for Exploring Actinobacteria Biosynthetic Diversity.</title>
        <authorList>
            <person name="Kalkreuter E."/>
            <person name="Kautsar S.A."/>
            <person name="Yang D."/>
            <person name="Bader C.D."/>
            <person name="Teijaro C.N."/>
            <person name="Fluegel L."/>
            <person name="Davis C.M."/>
            <person name="Simpson J.R."/>
            <person name="Lauterbach L."/>
            <person name="Steele A.D."/>
            <person name="Gui C."/>
            <person name="Meng S."/>
            <person name="Li G."/>
            <person name="Viehrig K."/>
            <person name="Ye F."/>
            <person name="Su P."/>
            <person name="Kiefer A.F."/>
            <person name="Nichols A."/>
            <person name="Cepeda A.J."/>
            <person name="Yan W."/>
            <person name="Fan B."/>
            <person name="Jiang Y."/>
            <person name="Adhikari A."/>
            <person name="Zheng C.-J."/>
            <person name="Schuster L."/>
            <person name="Cowan T.M."/>
            <person name="Smanski M.J."/>
            <person name="Chevrette M.G."/>
            <person name="De Carvalho L.P.S."/>
            <person name="Shen B."/>
        </authorList>
    </citation>
    <scope>NUCLEOTIDE SEQUENCE [LARGE SCALE GENOMIC DNA]</scope>
    <source>
        <strain evidence="1 2">NPDC058753</strain>
    </source>
</reference>